<dbReference type="GO" id="GO:0000428">
    <property type="term" value="C:DNA-directed RNA polymerase complex"/>
    <property type="evidence" value="ECO:0007669"/>
    <property type="project" value="UniProtKB-KW"/>
</dbReference>
<comment type="similarity">
    <text evidence="1 3">Belongs to the eukaryotic-type primase small subunit family.</text>
</comment>
<comment type="catalytic activity">
    <reaction evidence="2">
        <text>ssDNA + n NTP = ssDNA/pppN(pN)n-1 hybrid + (n-1) diphosphate.</text>
        <dbReference type="EC" id="2.7.7.102"/>
    </reaction>
</comment>
<dbReference type="AlphaFoldDB" id="A0A2G9R9A4"/>
<keyword evidence="3" id="KW-0808">Transferase</keyword>
<dbReference type="OrthoDB" id="19606at2759"/>
<keyword evidence="6" id="KW-1185">Reference proteome</keyword>
<keyword evidence="3" id="KW-0804">Transcription</keyword>
<feature type="region of interest" description="Disordered" evidence="4">
    <location>
        <begin position="352"/>
        <end position="384"/>
    </location>
</feature>
<gene>
    <name evidence="5" type="ORF">AB205_0204760</name>
</gene>
<keyword evidence="3" id="KW-0240">DNA-directed RNA polymerase</keyword>
<evidence type="ECO:0000256" key="4">
    <source>
        <dbReference type="SAM" id="MobiDB-lite"/>
    </source>
</evidence>
<proteinExistence type="inferred from homology"/>
<sequence length="431" mass="48463">MDLSVYDSASLPDLLPLYYRRLFPFYQYFRWLNYGGVVKNYFQHREFSFTLKDDIYVRYQSFNNQSELEKEMQKMNPYKIDIGAVYSHKPSLHNSVKSGTFQAQEKELVFDIDMTDYDDVRRCCSSADICNKCWTLMTIAMRILDRALAGPQQGDSPLSLYSVQAAHFCNQRAGRRVTSFLAEGGRLPLTRGFWFRVAVLIGGRAQAGVSHYTCRQREALHRQPPAVMSEADAAAHTDVISSFPKKSTEKTKSTHVSKRKCASGRDSLGEAWTKVLCKECIDSLVKERESEQEAGLAASVKELSSTFSSFKTLFQTFQLPSKPVQQDTTPPHAQGSAPARSANIVMAEEISGPSGVEQRQPDSGTSDSHEESEGEDQDGESRNISRYKLSLNEVEDLLGAIYTTLGRGRDHKESSALRSHSPVYKVCLTNY</sequence>
<reference evidence="6" key="1">
    <citation type="journal article" date="2017" name="Nat. Commun.">
        <title>The North American bullfrog draft genome provides insight into hormonal regulation of long noncoding RNA.</title>
        <authorList>
            <person name="Hammond S.A."/>
            <person name="Warren R.L."/>
            <person name="Vandervalk B.P."/>
            <person name="Kucuk E."/>
            <person name="Khan H."/>
            <person name="Gibb E.A."/>
            <person name="Pandoh P."/>
            <person name="Kirk H."/>
            <person name="Zhao Y."/>
            <person name="Jones M."/>
            <person name="Mungall A.J."/>
            <person name="Coope R."/>
            <person name="Pleasance S."/>
            <person name="Moore R.A."/>
            <person name="Holt R.A."/>
            <person name="Round J.M."/>
            <person name="Ohora S."/>
            <person name="Walle B.V."/>
            <person name="Veldhoen N."/>
            <person name="Helbing C.C."/>
            <person name="Birol I."/>
        </authorList>
    </citation>
    <scope>NUCLEOTIDE SEQUENCE [LARGE SCALE GENOMIC DNA]</scope>
</reference>
<keyword evidence="3" id="KW-0639">Primosome</keyword>
<protein>
    <recommendedName>
        <fullName evidence="3">DNA primase</fullName>
        <ecNumber evidence="3">2.7.7.-</ecNumber>
    </recommendedName>
</protein>
<dbReference type="Pfam" id="PF01896">
    <property type="entry name" value="DNA_primase_S"/>
    <property type="match status" value="1"/>
</dbReference>
<dbReference type="InterPro" id="IPR002755">
    <property type="entry name" value="DNA_primase_S"/>
</dbReference>
<dbReference type="GO" id="GO:0003899">
    <property type="term" value="F:DNA-directed RNA polymerase activity"/>
    <property type="evidence" value="ECO:0007669"/>
    <property type="project" value="InterPro"/>
</dbReference>
<name>A0A2G9R9A4_AQUCT</name>
<dbReference type="EMBL" id="KV958764">
    <property type="protein sequence ID" value="PIO24468.1"/>
    <property type="molecule type" value="Genomic_DNA"/>
</dbReference>
<dbReference type="EC" id="2.7.7.-" evidence="3"/>
<dbReference type="Gene3D" id="3.90.920.10">
    <property type="entry name" value="DNA primase, PRIM domain"/>
    <property type="match status" value="1"/>
</dbReference>
<feature type="region of interest" description="Disordered" evidence="4">
    <location>
        <begin position="241"/>
        <end position="260"/>
    </location>
</feature>
<accession>A0A2G9R9A4</accession>
<evidence type="ECO:0000313" key="5">
    <source>
        <dbReference type="EMBL" id="PIO24468.1"/>
    </source>
</evidence>
<evidence type="ECO:0000256" key="1">
    <source>
        <dbReference type="ARBA" id="ARBA00009762"/>
    </source>
</evidence>
<evidence type="ECO:0000256" key="3">
    <source>
        <dbReference type="RuleBase" id="RU003514"/>
    </source>
</evidence>
<dbReference type="Proteomes" id="UP000228934">
    <property type="component" value="Unassembled WGS sequence"/>
</dbReference>
<organism evidence="5 6">
    <name type="scientific">Aquarana catesbeiana</name>
    <name type="common">American bullfrog</name>
    <name type="synonym">Rana catesbeiana</name>
    <dbReference type="NCBI Taxonomy" id="8400"/>
    <lineage>
        <taxon>Eukaryota</taxon>
        <taxon>Metazoa</taxon>
        <taxon>Chordata</taxon>
        <taxon>Craniata</taxon>
        <taxon>Vertebrata</taxon>
        <taxon>Euteleostomi</taxon>
        <taxon>Amphibia</taxon>
        <taxon>Batrachia</taxon>
        <taxon>Anura</taxon>
        <taxon>Neobatrachia</taxon>
        <taxon>Ranoidea</taxon>
        <taxon>Ranidae</taxon>
        <taxon>Aquarana</taxon>
    </lineage>
</organism>
<dbReference type="GO" id="GO:0006269">
    <property type="term" value="P:DNA replication, synthesis of primer"/>
    <property type="evidence" value="ECO:0007669"/>
    <property type="project" value="UniProtKB-KW"/>
</dbReference>
<evidence type="ECO:0000313" key="6">
    <source>
        <dbReference type="Proteomes" id="UP000228934"/>
    </source>
</evidence>
<evidence type="ECO:0000256" key="2">
    <source>
        <dbReference type="ARBA" id="ARBA00044677"/>
    </source>
</evidence>
<dbReference type="PANTHER" id="PTHR10536">
    <property type="entry name" value="DNA PRIMASE SMALL SUBUNIT"/>
    <property type="match status" value="1"/>
</dbReference>
<dbReference type="SUPFAM" id="SSF56747">
    <property type="entry name" value="Prim-pol domain"/>
    <property type="match status" value="1"/>
</dbReference>
<keyword evidence="3" id="KW-0235">DNA replication</keyword>